<reference evidence="4 5" key="1">
    <citation type="journal article" date="2016" name="Environ. Microbiol.">
        <title>Genomic resolution of a cold subsurface aquifer community provides metabolic insights for novel microbes adapted to high CO concentrations.</title>
        <authorList>
            <person name="Probst A.J."/>
            <person name="Castelle C.J."/>
            <person name="Singh A."/>
            <person name="Brown C.T."/>
            <person name="Anantharaman K."/>
            <person name="Sharon I."/>
            <person name="Hug L.A."/>
            <person name="Burstein D."/>
            <person name="Emerson J.B."/>
            <person name="Thomas B.C."/>
            <person name="Banfield J.F."/>
        </authorList>
    </citation>
    <scope>NUCLEOTIDE SEQUENCE [LARGE SCALE GENOMIC DNA]</scope>
    <source>
        <strain evidence="4">CG2_30_39_24</strain>
    </source>
</reference>
<evidence type="ECO:0000259" key="3">
    <source>
        <dbReference type="Pfam" id="PF00294"/>
    </source>
</evidence>
<feature type="domain" description="Carbohydrate kinase PfkB" evidence="3">
    <location>
        <begin position="38"/>
        <end position="307"/>
    </location>
</feature>
<dbReference type="PROSITE" id="PS00583">
    <property type="entry name" value="PFKB_KINASES_1"/>
    <property type="match status" value="1"/>
</dbReference>
<dbReference type="SUPFAM" id="SSF53613">
    <property type="entry name" value="Ribokinase-like"/>
    <property type="match status" value="1"/>
</dbReference>
<sequence length="317" mass="35124">MKHKILVSGSLVYDKIMDFQGKFSDHIMPEKIHSLSVCFVVDKMKVNFGGTAGNIAYNLKLLGEEPVILSQAGADFSNYEKWLRKNRLILSGIKLLKDKNTATAHIVTDRADNQITALHLETMGVPCGITEKKVRNFGEVAMAIVAPGNTQDMLDAVRVYKKLGMPYIADPGQQIPLLSARELDFLIKNARVLIGNDYELALIMKALRLGSPRLSYGEAGKNMEVIQRLVKVLVVTYGAQGSVICSNHRQIKIKAVSPRKIVDPTGAGDAYRAGFIKGIVSGWDLKKCGELASWLAKFPVEHYGTQEHRFKFSDFKS</sequence>
<dbReference type="InterPro" id="IPR002173">
    <property type="entry name" value="Carboh/pur_kinase_PfkB_CS"/>
</dbReference>
<comment type="caution">
    <text evidence="4">The sequence shown here is derived from an EMBL/GenBank/DDBJ whole genome shotgun (WGS) entry which is preliminary data.</text>
</comment>
<dbReference type="InterPro" id="IPR029056">
    <property type="entry name" value="Ribokinase-like"/>
</dbReference>
<dbReference type="PANTHER" id="PTHR10584:SF166">
    <property type="entry name" value="RIBOKINASE"/>
    <property type="match status" value="1"/>
</dbReference>
<dbReference type="CDD" id="cd01942">
    <property type="entry name" value="ribokinase_group_A"/>
    <property type="match status" value="1"/>
</dbReference>
<dbReference type="PANTHER" id="PTHR10584">
    <property type="entry name" value="SUGAR KINASE"/>
    <property type="match status" value="1"/>
</dbReference>
<evidence type="ECO:0000313" key="4">
    <source>
        <dbReference type="EMBL" id="OIP55970.1"/>
    </source>
</evidence>
<dbReference type="STRING" id="1805236.AUK13_01875"/>
<accession>A0A1J5FEP2</accession>
<dbReference type="PROSITE" id="PS00584">
    <property type="entry name" value="PFKB_KINASES_2"/>
    <property type="match status" value="1"/>
</dbReference>
<evidence type="ECO:0000313" key="5">
    <source>
        <dbReference type="Proteomes" id="UP000183922"/>
    </source>
</evidence>
<protein>
    <recommendedName>
        <fullName evidence="3">Carbohydrate kinase PfkB domain-containing protein</fullName>
    </recommendedName>
</protein>
<dbReference type="EMBL" id="MNYR01000029">
    <property type="protein sequence ID" value="OIP55970.1"/>
    <property type="molecule type" value="Genomic_DNA"/>
</dbReference>
<keyword evidence="1" id="KW-0808">Transferase</keyword>
<dbReference type="Gene3D" id="3.40.1190.20">
    <property type="match status" value="1"/>
</dbReference>
<gene>
    <name evidence="4" type="ORF">AUK13_01875</name>
</gene>
<evidence type="ECO:0000256" key="2">
    <source>
        <dbReference type="ARBA" id="ARBA00022777"/>
    </source>
</evidence>
<dbReference type="Proteomes" id="UP000183922">
    <property type="component" value="Unassembled WGS sequence"/>
</dbReference>
<evidence type="ECO:0000256" key="1">
    <source>
        <dbReference type="ARBA" id="ARBA00022679"/>
    </source>
</evidence>
<dbReference type="InterPro" id="IPR011611">
    <property type="entry name" value="PfkB_dom"/>
</dbReference>
<organism evidence="4 5">
    <name type="scientific">Candidatus Kuenenbacteria bacterium CG2_30_39_24</name>
    <dbReference type="NCBI Taxonomy" id="1805236"/>
    <lineage>
        <taxon>Bacteria</taxon>
        <taxon>Candidatus Kueneniibacteriota</taxon>
    </lineage>
</organism>
<keyword evidence="2" id="KW-0418">Kinase</keyword>
<name>A0A1J5FEP2_9BACT</name>
<dbReference type="Pfam" id="PF00294">
    <property type="entry name" value="PfkB"/>
    <property type="match status" value="1"/>
</dbReference>
<dbReference type="GO" id="GO:0016301">
    <property type="term" value="F:kinase activity"/>
    <property type="evidence" value="ECO:0007669"/>
    <property type="project" value="UniProtKB-KW"/>
</dbReference>
<dbReference type="AlphaFoldDB" id="A0A1J5FEP2"/>
<proteinExistence type="predicted"/>